<evidence type="ECO:0000313" key="2">
    <source>
        <dbReference type="RefSeq" id="XP_073904186.1"/>
    </source>
</evidence>
<gene>
    <name evidence="2" type="primary">Crnn</name>
</gene>
<dbReference type="RefSeq" id="XP_073904186.1">
    <property type="nucleotide sequence ID" value="XM_074048085.1"/>
</dbReference>
<protein>
    <submittedName>
        <fullName evidence="2">Cornulin</fullName>
    </submittedName>
</protein>
<reference evidence="2" key="1">
    <citation type="submission" date="2025-08" db="UniProtKB">
        <authorList>
            <consortium name="RefSeq"/>
        </authorList>
    </citation>
    <scope>IDENTIFICATION</scope>
</reference>
<dbReference type="Proteomes" id="UP001732720">
    <property type="component" value="Chromosome 11"/>
</dbReference>
<organism evidence="1 2">
    <name type="scientific">Castor canadensis</name>
    <name type="common">American beaver</name>
    <dbReference type="NCBI Taxonomy" id="51338"/>
    <lineage>
        <taxon>Eukaryota</taxon>
        <taxon>Metazoa</taxon>
        <taxon>Chordata</taxon>
        <taxon>Craniata</taxon>
        <taxon>Vertebrata</taxon>
        <taxon>Euteleostomi</taxon>
        <taxon>Mammalia</taxon>
        <taxon>Eutheria</taxon>
        <taxon>Euarchontoglires</taxon>
        <taxon>Glires</taxon>
        <taxon>Rodentia</taxon>
        <taxon>Castorimorpha</taxon>
        <taxon>Castoridae</taxon>
        <taxon>Castor</taxon>
    </lineage>
</organism>
<name>A0AC58KH51_CASCN</name>
<proteinExistence type="predicted"/>
<sequence>MPQLLRNINGIIEAFGRYARTEGNCMVLTRGELKRLLEHEFADVIVKPHDPATVDEVLCLLDEDNTGTVEFKEFLVLVFKVAQACFKTQSESPEGACRSQQSGSCHPGSSKELEKDQNSRTTVGIDGKGQHNEGSSCGQSEQTSRGQGRTQTQGQDSSSLQVSTYDRQAESQRQERVSQQAQVMGHVEQTSRIEDNNHQTRGRSLERQSQTREQTGETMTGTATQTQTGISLTGGTSIQTEESTYGPSRGTETHGQDRGQISQSGTGGHIQTQAGSYSQTMEHDSSHQTGGTDIQTQQFTYGSTRGTEIHGQDRSQTSQAVTGGHIQIHTGSHTQAHTQTIEQDRSHQTGSTGIQTQEYTCGQTRGTEIHGQDRYQTSQAVTGGHIQTQARSYTQTGIQAQQFTCGPTRVTEVHGQDGSQTSQAVTGGHIQIHSGSNTQTHTQTMEQDRSHQIGSTGIQTQEYTYGLTRGTETHGQDGSHTSQAGRGYTQTQIGSHTQTHIQTVEQDRSHQTGSTGIQAQEFTRGQTIGTEIHGQDRSQTRQIVTGHIQTQAGSHTQTSTQTVEQDRRLQTGSTGFQTQKPTYGHTTQPKTHGQDRSQTSHAVTGGQIQTQAGSYTQTMERDRSQTASCAGAGEQGQTQIQSGSSQRGTDVSSYEAGEPVLGGQVQIGASTVTGRQDWSSTHPSVTGSQGERESTGFREEWVDDHTREIVIRIEDQGSLHSGAPSAQSQSAAKPEVKGGITAKGLYSYLKNNNP</sequence>
<keyword evidence="1" id="KW-1185">Reference proteome</keyword>
<accession>A0AC58KH51</accession>
<evidence type="ECO:0000313" key="1">
    <source>
        <dbReference type="Proteomes" id="UP001732720"/>
    </source>
</evidence>